<reference evidence="2 3" key="1">
    <citation type="submission" date="2017-05" db="EMBL/GenBank/DDBJ databases">
        <authorList>
            <person name="Varghese N."/>
            <person name="Submissions S."/>
        </authorList>
    </citation>
    <scope>NUCLEOTIDE SEQUENCE [LARGE SCALE GENOMIC DNA]</scope>
    <source>
        <strain evidence="2 3">DSM 29506</strain>
    </source>
</reference>
<feature type="compositionally biased region" description="Pro residues" evidence="1">
    <location>
        <begin position="19"/>
        <end position="32"/>
    </location>
</feature>
<gene>
    <name evidence="2" type="ORF">SAMN06265173_101191</name>
</gene>
<protein>
    <submittedName>
        <fullName evidence="2">Uncharacterized protein</fullName>
    </submittedName>
</protein>
<evidence type="ECO:0000313" key="2">
    <source>
        <dbReference type="EMBL" id="SMO34741.1"/>
    </source>
</evidence>
<feature type="region of interest" description="Disordered" evidence="1">
    <location>
        <begin position="14"/>
        <end position="38"/>
    </location>
</feature>
<accession>A0A521AJ14</accession>
<dbReference type="OrthoDB" id="7873938at2"/>
<keyword evidence="3" id="KW-1185">Reference proteome</keyword>
<name>A0A521AJ14_9RHOB</name>
<dbReference type="AlphaFoldDB" id="A0A521AJ14"/>
<evidence type="ECO:0000313" key="3">
    <source>
        <dbReference type="Proteomes" id="UP000316030"/>
    </source>
</evidence>
<sequence>MPPKSDWDALGALFAQPNPFAPPAPPDAPTAPPSASGGECVTYLGKPVPKWLARDLIQERAAIQEYDGGLSRADAQREAAKGLDR</sequence>
<dbReference type="Proteomes" id="UP000316030">
    <property type="component" value="Unassembled WGS sequence"/>
</dbReference>
<evidence type="ECO:0000256" key="1">
    <source>
        <dbReference type="SAM" id="MobiDB-lite"/>
    </source>
</evidence>
<proteinExistence type="predicted"/>
<dbReference type="EMBL" id="FXTO01000001">
    <property type="protein sequence ID" value="SMO34741.1"/>
    <property type="molecule type" value="Genomic_DNA"/>
</dbReference>
<dbReference type="RefSeq" id="WP_142491506.1">
    <property type="nucleotide sequence ID" value="NZ_FXTO01000001.1"/>
</dbReference>
<organism evidence="2 3">
    <name type="scientific">Thalassovita litoralis</name>
    <dbReference type="NCBI Taxonomy" id="1010611"/>
    <lineage>
        <taxon>Bacteria</taxon>
        <taxon>Pseudomonadati</taxon>
        <taxon>Pseudomonadota</taxon>
        <taxon>Alphaproteobacteria</taxon>
        <taxon>Rhodobacterales</taxon>
        <taxon>Roseobacteraceae</taxon>
        <taxon>Thalassovita</taxon>
    </lineage>
</organism>